<dbReference type="EMBL" id="LAZR01006749">
    <property type="protein sequence ID" value="KKM89899.1"/>
    <property type="molecule type" value="Genomic_DNA"/>
</dbReference>
<evidence type="ECO:0000313" key="1">
    <source>
        <dbReference type="EMBL" id="KKM89899.1"/>
    </source>
</evidence>
<dbReference type="AlphaFoldDB" id="A0A0F9L513"/>
<comment type="caution">
    <text evidence="1">The sequence shown here is derived from an EMBL/GenBank/DDBJ whole genome shotgun (WGS) entry which is preliminary data.</text>
</comment>
<proteinExistence type="predicted"/>
<reference evidence="1" key="1">
    <citation type="journal article" date="2015" name="Nature">
        <title>Complex archaea that bridge the gap between prokaryotes and eukaryotes.</title>
        <authorList>
            <person name="Spang A."/>
            <person name="Saw J.H."/>
            <person name="Jorgensen S.L."/>
            <person name="Zaremba-Niedzwiedzka K."/>
            <person name="Martijn J."/>
            <person name="Lind A.E."/>
            <person name="van Eijk R."/>
            <person name="Schleper C."/>
            <person name="Guy L."/>
            <person name="Ettema T.J."/>
        </authorList>
    </citation>
    <scope>NUCLEOTIDE SEQUENCE</scope>
</reference>
<sequence length="233" mass="26074">MLRLDVSNIKRSYGGIILGTFVRKQLNHQFIFRVRRGGAYVGSIEGHLYQQKYGYVVPLSINNVESEPYRTHWRASVDYWKNILTDEQRQAYNNKAVKGLRMSGYNLFMRAAMKGEISMYVYRGDPATGDFALVDMTVDGAWHELDLSAIVPSNARAVNLIISGVNAAAYQTFTIKKNGQTNNFNVGGVITPAAGVAGFGNSVISIGSDRKLEYNFNNTTWTGFMLTVMGWWT</sequence>
<gene>
    <name evidence="1" type="ORF">LCGC14_1243990</name>
</gene>
<protein>
    <submittedName>
        <fullName evidence="1">Uncharacterized protein</fullName>
    </submittedName>
</protein>
<accession>A0A0F9L513</accession>
<name>A0A0F9L513_9ZZZZ</name>
<organism evidence="1">
    <name type="scientific">marine sediment metagenome</name>
    <dbReference type="NCBI Taxonomy" id="412755"/>
    <lineage>
        <taxon>unclassified sequences</taxon>
        <taxon>metagenomes</taxon>
        <taxon>ecological metagenomes</taxon>
    </lineage>
</organism>